<dbReference type="EMBL" id="JAPWTK010000154">
    <property type="protein sequence ID" value="KAJ8947743.1"/>
    <property type="molecule type" value="Genomic_DNA"/>
</dbReference>
<dbReference type="Pfam" id="PF15916">
    <property type="entry name" value="DUF4743"/>
    <property type="match status" value="1"/>
</dbReference>
<dbReference type="AlphaFoldDB" id="A0AAV8YBJ8"/>
<comment type="caution">
    <text evidence="2">The sequence shown here is derived from an EMBL/GenBank/DDBJ whole genome shotgun (WGS) entry which is preliminary data.</text>
</comment>
<dbReference type="FunFam" id="3.90.79.10:FF:000019">
    <property type="entry name" value="Thiamin pyrophosphokinase, putative"/>
    <property type="match status" value="1"/>
</dbReference>
<proteinExistence type="predicted"/>
<protein>
    <recommendedName>
        <fullName evidence="1">Nudix hydrolase domain-containing protein</fullName>
    </recommendedName>
</protein>
<dbReference type="InterPro" id="IPR015797">
    <property type="entry name" value="NUDIX_hydrolase-like_dom_sf"/>
</dbReference>
<organism evidence="2 3">
    <name type="scientific">Aromia moschata</name>
    <dbReference type="NCBI Taxonomy" id="1265417"/>
    <lineage>
        <taxon>Eukaryota</taxon>
        <taxon>Metazoa</taxon>
        <taxon>Ecdysozoa</taxon>
        <taxon>Arthropoda</taxon>
        <taxon>Hexapoda</taxon>
        <taxon>Insecta</taxon>
        <taxon>Pterygota</taxon>
        <taxon>Neoptera</taxon>
        <taxon>Endopterygota</taxon>
        <taxon>Coleoptera</taxon>
        <taxon>Polyphaga</taxon>
        <taxon>Cucujiformia</taxon>
        <taxon>Chrysomeloidea</taxon>
        <taxon>Cerambycidae</taxon>
        <taxon>Cerambycinae</taxon>
        <taxon>Callichromatini</taxon>
        <taxon>Aromia</taxon>
    </lineage>
</organism>
<dbReference type="SUPFAM" id="SSF55811">
    <property type="entry name" value="Nudix"/>
    <property type="match status" value="1"/>
</dbReference>
<evidence type="ECO:0000313" key="2">
    <source>
        <dbReference type="EMBL" id="KAJ8947743.1"/>
    </source>
</evidence>
<dbReference type="CDD" id="cd03676">
    <property type="entry name" value="NUDIX_Tnr3_like"/>
    <property type="match status" value="1"/>
</dbReference>
<dbReference type="Pfam" id="PF00293">
    <property type="entry name" value="NUDIX"/>
    <property type="match status" value="1"/>
</dbReference>
<evidence type="ECO:0000313" key="3">
    <source>
        <dbReference type="Proteomes" id="UP001162162"/>
    </source>
</evidence>
<dbReference type="GO" id="GO:0044715">
    <property type="term" value="F:8-oxo-dGDP phosphatase activity"/>
    <property type="evidence" value="ECO:0007669"/>
    <property type="project" value="TreeGrafter"/>
</dbReference>
<dbReference type="PANTHER" id="PTHR13622:SF8">
    <property type="entry name" value="THIAMIN PYROPHOSPHOKINASE 1"/>
    <property type="match status" value="1"/>
</dbReference>
<dbReference type="PROSITE" id="PS51462">
    <property type="entry name" value="NUDIX"/>
    <property type="match status" value="1"/>
</dbReference>
<dbReference type="Proteomes" id="UP001162162">
    <property type="component" value="Unassembled WGS sequence"/>
</dbReference>
<sequence length="405" mass="46034">MSVSEKKANMSRLHKLAQKFNCFYLTGLKASECKPFIVEGFQVGLVKQEVMKELLNYPEVFHVTAGCVELNPAFRDYEERSSEVDRVLKKLRAEKAFITLKGWRDECYEVKTEFNSKSLLRMDRSATCLFGIRNYGVDITGYIKHPVKGLCLWLQKRSASKQTWPGKWDNMVGGGLSVGHGILETAYKEAMEEASVPSYLLKGLISAGCVSFFFESERGLFPNTEFVFDLELPLDFTPVNADGEVETFELLPAEQCIERILSSDFKTTSAPVTLDFLIRHGVITAENEADSSIRRRKSMRSERRSTFCLQTSRKRKEYDTQATRYAEPRFAFLRIPLLVRSATTGSVYGLAALHCEALRLPSPEEDFLKIVELLHIPLQSIYERYFQSTSNNGIKQNGTSIIQNI</sequence>
<dbReference type="Gene3D" id="3.90.79.10">
    <property type="entry name" value="Nucleoside Triphosphate Pyrophosphohydrolase"/>
    <property type="match status" value="1"/>
</dbReference>
<name>A0AAV8YBJ8_9CUCU</name>
<reference evidence="2" key="1">
    <citation type="journal article" date="2023" name="Insect Mol. Biol.">
        <title>Genome sequencing provides insights into the evolution of gene families encoding plant cell wall-degrading enzymes in longhorned beetles.</title>
        <authorList>
            <person name="Shin N.R."/>
            <person name="Okamura Y."/>
            <person name="Kirsch R."/>
            <person name="Pauchet Y."/>
        </authorList>
    </citation>
    <scope>NUCLEOTIDE SEQUENCE</scope>
    <source>
        <strain evidence="2">AMC_N1</strain>
    </source>
</reference>
<keyword evidence="3" id="KW-1185">Reference proteome</keyword>
<dbReference type="InterPro" id="IPR031804">
    <property type="entry name" value="DUF4743"/>
</dbReference>
<dbReference type="PANTHER" id="PTHR13622">
    <property type="entry name" value="THIAMIN PYROPHOSPHOKINASE"/>
    <property type="match status" value="1"/>
</dbReference>
<evidence type="ECO:0000259" key="1">
    <source>
        <dbReference type="PROSITE" id="PS51462"/>
    </source>
</evidence>
<feature type="domain" description="Nudix hydrolase" evidence="1">
    <location>
        <begin position="134"/>
        <end position="275"/>
    </location>
</feature>
<dbReference type="InterPro" id="IPR000086">
    <property type="entry name" value="NUDIX_hydrolase_dom"/>
</dbReference>
<accession>A0AAV8YBJ8</accession>
<gene>
    <name evidence="2" type="ORF">NQ318_018005</name>
</gene>